<dbReference type="PANTHER" id="PTHR24216:SF65">
    <property type="entry name" value="PAXILLIN-LIKE PROTEIN 1"/>
    <property type="match status" value="1"/>
</dbReference>
<evidence type="ECO:0000313" key="3">
    <source>
        <dbReference type="EMBL" id="CAA7271156.1"/>
    </source>
</evidence>
<keyword evidence="4" id="KW-1185">Reference proteome</keyword>
<evidence type="ECO:0000256" key="1">
    <source>
        <dbReference type="SAM" id="Coils"/>
    </source>
</evidence>
<feature type="compositionally biased region" description="Low complexity" evidence="2">
    <location>
        <begin position="212"/>
        <end position="221"/>
    </location>
</feature>
<feature type="coiled-coil region" evidence="1">
    <location>
        <begin position="329"/>
        <end position="363"/>
    </location>
</feature>
<feature type="region of interest" description="Disordered" evidence="2">
    <location>
        <begin position="1044"/>
        <end position="1168"/>
    </location>
</feature>
<feature type="coiled-coil region" evidence="1">
    <location>
        <begin position="32"/>
        <end position="66"/>
    </location>
</feature>
<organism evidence="3 4">
    <name type="scientific">Cyclocybe aegerita</name>
    <name type="common">Black poplar mushroom</name>
    <name type="synonym">Agrocybe aegerita</name>
    <dbReference type="NCBI Taxonomy" id="1973307"/>
    <lineage>
        <taxon>Eukaryota</taxon>
        <taxon>Fungi</taxon>
        <taxon>Dikarya</taxon>
        <taxon>Basidiomycota</taxon>
        <taxon>Agaricomycotina</taxon>
        <taxon>Agaricomycetes</taxon>
        <taxon>Agaricomycetidae</taxon>
        <taxon>Agaricales</taxon>
        <taxon>Agaricineae</taxon>
        <taxon>Bolbitiaceae</taxon>
        <taxon>Cyclocybe</taxon>
    </lineage>
</organism>
<sequence length="1316" mass="141414">MSDEHPLALELKSLRASLVRFQEEAHASALKLQRHSLDVSQVQQRAVQIERENEVLRSELQVLRATPHPDADPSSSSPSSSPPSTQIQELTLSLRRLSHKLTLTEESLLSKTTELVTVHANLTKSRAALEEAYALGARVRGREEAGLARERDAEWKVRRLEEEKRMTDRVLGEYARLVRSLEAKLVSARTSVTSPTTPDTPEAWKQNGHVRTSSTSSLSDPLSSSFLEATFNLKQLTSQFQSEHEELHKQVERLRAELEVVNSKLEGEKKGEKTVLAEFGRAKTELEKLRIENGSAAKMVARYMQFSQSSTNTLLNTLSSLKTRHAATLATLSEQNNELSLQRQSLEAENAVLRDRLDEVGAELAKEVYGRRREVGLRIKMGGREEGMREGLGRWVRRGEEALKRLDTTLEGEASESEERQALLAMSQDARILLASLDEGLFDAETALTASGAKARGILLEAGLDGLLDELKTESERKARAEHNLVELKAMMTKVSAVIDEAAEIAGQETDDDEDIARSQRHGSRNSIPTYSDEPPRPPPKALDWLVDAKTKPEEKVEELPAIPSGLIIALDTSSSTNTANDPFSALDTTADVPPSPTVLPHVSPEPDPPTNVPPTLNDAHVSGSNTPVSLDKSHAPTTTEVAQTTPDPSTPIPPSAELPLPEAAELDEELKSAPPPEVEVEVQFDAQVIVPTIYLNLEVAEALQATDIVRGVEVAGGDDLEEQETTPNIEAAGSDKEDVQQAIATRTTSVSSTEGSNSFVDIANQEDEALRAQTTTGPTNNANTIAFPTAALGTPVPLASIVPTSKVEDVAVPPSLADETLPDAPTPFANGLPSELTPEPVVPSTDVAILAPNPPEPAQVPLEAQSLATELIELEPEPTLPPAPHPLLAELDKVSKRYDDLQRAFRDCHLALEGLKASLASPPSTSKTLTPSIGISKEILDAAVGRLDDYTEDVRVELEIKVGDEELLAKGYEALLSVPGALSSTNFKNAGGEDDDPPTQSEVEVQIQAFVSGSDPAIRKARETFERKLEDVQHDIAQLKRAVHDPESPLSPPFAPPVSAPDSSLTSPQPTKPDTGGWTSWIRGSPSTSRPSSPAPPTTFGNIMTNPRLRHSPSLGAGQLQGQSNGHGYANDHQQQQAQGSRSRRGSLFGLNLGGGEKEKSTDPLTSLGLRVPMPSFASFSSLNSANAVSPPPSASSSPFGFGIFNSIVSPTFNYGNPGAGTPTPTRTRTVSTMYMLGLSSPGSATGPGRMSRSVSGSGLGSPLGMSRQTSLSSQSSQSVAKKGAEREVRKVGEEVGEEMDEEEEESEDDDLGVE</sequence>
<feature type="coiled-coil region" evidence="1">
    <location>
        <begin position="464"/>
        <end position="491"/>
    </location>
</feature>
<comment type="caution">
    <text evidence="3">The sequence shown here is derived from an EMBL/GenBank/DDBJ whole genome shotgun (WGS) entry which is preliminary data.</text>
</comment>
<dbReference type="Proteomes" id="UP000467700">
    <property type="component" value="Unassembled WGS sequence"/>
</dbReference>
<feature type="compositionally biased region" description="Pro residues" evidence="2">
    <location>
        <begin position="1050"/>
        <end position="1060"/>
    </location>
</feature>
<name>A0A8S0W5A7_CYCAE</name>
<feature type="region of interest" description="Disordered" evidence="2">
    <location>
        <begin position="504"/>
        <end position="544"/>
    </location>
</feature>
<feature type="region of interest" description="Disordered" evidence="2">
    <location>
        <begin position="1238"/>
        <end position="1316"/>
    </location>
</feature>
<reference evidence="3 4" key="1">
    <citation type="submission" date="2020-01" db="EMBL/GenBank/DDBJ databases">
        <authorList>
            <person name="Gupta K D."/>
        </authorList>
    </citation>
    <scope>NUCLEOTIDE SEQUENCE [LARGE SCALE GENOMIC DNA]</scope>
</reference>
<dbReference type="PANTHER" id="PTHR24216">
    <property type="entry name" value="PAXILLIN-RELATED"/>
    <property type="match status" value="1"/>
</dbReference>
<accession>A0A8S0W5A7</accession>
<proteinExistence type="predicted"/>
<keyword evidence="1" id="KW-0175">Coiled coil</keyword>
<gene>
    <name evidence="3" type="ORF">AAE3_LOCUS13356</name>
</gene>
<feature type="coiled-coil region" evidence="1">
    <location>
        <begin position="237"/>
        <end position="271"/>
    </location>
</feature>
<feature type="compositionally biased region" description="Acidic residues" evidence="2">
    <location>
        <begin position="1296"/>
        <end position="1316"/>
    </location>
</feature>
<feature type="compositionally biased region" description="Low complexity" evidence="2">
    <location>
        <begin position="1248"/>
        <end position="1280"/>
    </location>
</feature>
<feature type="region of interest" description="Disordered" evidence="2">
    <location>
        <begin position="574"/>
        <end position="661"/>
    </location>
</feature>
<protein>
    <submittedName>
        <fullName evidence="3">Uncharacterized protein</fullName>
    </submittedName>
</protein>
<feature type="compositionally biased region" description="Low complexity" evidence="2">
    <location>
        <begin position="73"/>
        <end position="84"/>
    </location>
</feature>
<feature type="compositionally biased region" description="Low complexity" evidence="2">
    <location>
        <begin position="190"/>
        <end position="201"/>
    </location>
</feature>
<feature type="region of interest" description="Disordered" evidence="2">
    <location>
        <begin position="189"/>
        <end position="221"/>
    </location>
</feature>
<feature type="region of interest" description="Disordered" evidence="2">
    <location>
        <begin position="66"/>
        <end position="85"/>
    </location>
</feature>
<feature type="compositionally biased region" description="Pro residues" evidence="2">
    <location>
        <begin position="594"/>
        <end position="613"/>
    </location>
</feature>
<feature type="compositionally biased region" description="Basic and acidic residues" evidence="2">
    <location>
        <begin position="1284"/>
        <end position="1295"/>
    </location>
</feature>
<evidence type="ECO:0000256" key="2">
    <source>
        <dbReference type="SAM" id="MobiDB-lite"/>
    </source>
</evidence>
<dbReference type="OrthoDB" id="2592022at2759"/>
<evidence type="ECO:0000313" key="4">
    <source>
        <dbReference type="Proteomes" id="UP000467700"/>
    </source>
</evidence>
<dbReference type="EMBL" id="CACVBS010000101">
    <property type="protein sequence ID" value="CAA7271156.1"/>
    <property type="molecule type" value="Genomic_DNA"/>
</dbReference>